<accession>A0A9D1GXY3</accession>
<dbReference type="InterPro" id="IPR011990">
    <property type="entry name" value="TPR-like_helical_dom_sf"/>
</dbReference>
<name>A0A9D1GXY3_9ACTN</name>
<feature type="transmembrane region" description="Helical" evidence="2">
    <location>
        <begin position="53"/>
        <end position="78"/>
    </location>
</feature>
<dbReference type="Proteomes" id="UP000886842">
    <property type="component" value="Unassembled WGS sequence"/>
</dbReference>
<dbReference type="EMBL" id="DVLP01000142">
    <property type="protein sequence ID" value="HIT74855.1"/>
    <property type="molecule type" value="Genomic_DNA"/>
</dbReference>
<organism evidence="4 5">
    <name type="scientific">Candidatus Avipropionibacterium avicola</name>
    <dbReference type="NCBI Taxonomy" id="2840701"/>
    <lineage>
        <taxon>Bacteria</taxon>
        <taxon>Bacillati</taxon>
        <taxon>Actinomycetota</taxon>
        <taxon>Actinomycetes</taxon>
        <taxon>Propionibacteriales</taxon>
        <taxon>Propionibacteriaceae</taxon>
        <taxon>Propionibacteriaceae incertae sedis</taxon>
        <taxon>Candidatus Avipropionibacterium</taxon>
    </lineage>
</organism>
<evidence type="ECO:0000313" key="5">
    <source>
        <dbReference type="Proteomes" id="UP000886842"/>
    </source>
</evidence>
<dbReference type="CDD" id="cd00118">
    <property type="entry name" value="LysM"/>
    <property type="match status" value="1"/>
</dbReference>
<feature type="transmembrane region" description="Helical" evidence="2">
    <location>
        <begin position="7"/>
        <end position="27"/>
    </location>
</feature>
<keyword evidence="2" id="KW-0812">Transmembrane</keyword>
<evidence type="ECO:0000256" key="2">
    <source>
        <dbReference type="SAM" id="Phobius"/>
    </source>
</evidence>
<reference evidence="4" key="1">
    <citation type="submission" date="2020-10" db="EMBL/GenBank/DDBJ databases">
        <authorList>
            <person name="Gilroy R."/>
        </authorList>
    </citation>
    <scope>NUCLEOTIDE SEQUENCE</scope>
    <source>
        <strain evidence="4">ChiGjej1B1-24693</strain>
    </source>
</reference>
<dbReference type="SMART" id="SM00257">
    <property type="entry name" value="LysM"/>
    <property type="match status" value="2"/>
</dbReference>
<dbReference type="InterPro" id="IPR036779">
    <property type="entry name" value="LysM_dom_sf"/>
</dbReference>
<dbReference type="Gene3D" id="3.10.350.10">
    <property type="entry name" value="LysM domain"/>
    <property type="match status" value="2"/>
</dbReference>
<dbReference type="SUPFAM" id="SSF48452">
    <property type="entry name" value="TPR-like"/>
    <property type="match status" value="1"/>
</dbReference>
<dbReference type="AlphaFoldDB" id="A0A9D1GXY3"/>
<feature type="region of interest" description="Disordered" evidence="1">
    <location>
        <begin position="284"/>
        <end position="374"/>
    </location>
</feature>
<dbReference type="PROSITE" id="PS51782">
    <property type="entry name" value="LYSM"/>
    <property type="match status" value="1"/>
</dbReference>
<comment type="caution">
    <text evidence="4">The sequence shown here is derived from an EMBL/GenBank/DDBJ whole genome shotgun (WGS) entry which is preliminary data.</text>
</comment>
<dbReference type="PANTHER" id="PTHR34700">
    <property type="entry name" value="POTASSIUM BINDING PROTEIN KBP"/>
    <property type="match status" value="1"/>
</dbReference>
<sequence length="1048" mass="113476">MKLVRTVVAGLVLAAAVLGVPPLLWVIGQWPDPSRWAGRTPSEVLLGPDDGSLLLGLVTAAAWLVWLLFTLSVVVELVNLRRERPLRLPGLGPLQGIAAVLVITALATLATPRAQHSDALGSGPTPRPATAVAVVDPLPVRDGEVGPNGSGLASPAADRAPTERSPGVLAVHRVTTGESLWTLAERYYDDGGQWRWIALANPVLQRHGPDALEVGWELVVPRVDAAPIGPHVVVRAGDTLAGLADQHLGSPERWPELYEVNRHVLTDPDEVAVGTVLRLPQAEELSRRGHLDDRHRDDRHRDDRHRDDRRRSDEDRPEREAPRDERPRDDRDGEGRKPSRDESTPPTRPHERTETGPGESVERRDLTRSSTVVAGDVEPDPALLAAGFSGMAAAAVLGVLATRRVLQLHQRPVGRRISHPGPAGVALETALGHQQDPQPGQVVDRAMRRIAAHCRTESVPVPQLDRILVDDRRCEFRFVAPPEAPPPVPFVVGGSIGADNRCWTIEEPASWLAEPDLWADEPYLWPATVGLGVSGTDHVLVNLEQYGVLGCVGDPVEQPPDPAAVIGAIACELAFHPWSRGVRMTVLTEHDAVPWLAELDAPGLEVSSDSAAVLERLERTARQRAEHRDGDRSIAALRLDPTLAEAWVPEVVLAAEPLDEHSAGVLQDLVDEGQRGLVAVLTDLDQVGADRLTLTLGAQGRGVLSPGDQSLRYHRVGPVVAAQLHEVFAGTAGPTTPAPWWADPEAPRRVRDQLDDAPTASILGMPPARALVAGADADVLRDGTDSGENAEVDAQQEVDRMPEPTVPTLMLLGPIDLLATRGTPPTRARMQCIEYAAWLMEHPDATAMAMANGLVVAEGTRRSNMSRLRSWLGDGEDGPYLPDAYSGRINLADEVTSDWEQLRLLVHGGVNRVGDEALVGALDLVRGAPLADAAPGQWHWAEEMRTDMASVIRDVGVELAARALTRGESDLARWAVNRGLTAAPGDELLLGARIRIEHGLGRRDEVERLARRLVRQSRRLGVDLMPETVELLQTVLEGRVRPRAVPER</sequence>
<dbReference type="Gene3D" id="1.25.40.10">
    <property type="entry name" value="Tetratricopeptide repeat domain"/>
    <property type="match status" value="1"/>
</dbReference>
<keyword evidence="2" id="KW-0472">Membrane</keyword>
<dbReference type="InterPro" id="IPR052196">
    <property type="entry name" value="Bact_Kbp"/>
</dbReference>
<feature type="transmembrane region" description="Helical" evidence="2">
    <location>
        <begin position="90"/>
        <end position="110"/>
    </location>
</feature>
<keyword evidence="2" id="KW-1133">Transmembrane helix</keyword>
<evidence type="ECO:0000259" key="3">
    <source>
        <dbReference type="PROSITE" id="PS51782"/>
    </source>
</evidence>
<evidence type="ECO:0000256" key="1">
    <source>
        <dbReference type="SAM" id="MobiDB-lite"/>
    </source>
</evidence>
<feature type="domain" description="LysM" evidence="3">
    <location>
        <begin position="230"/>
        <end position="279"/>
    </location>
</feature>
<protein>
    <submittedName>
        <fullName evidence="4">LysM peptidoglycan-binding domain-containing protein</fullName>
    </submittedName>
</protein>
<reference evidence="4" key="2">
    <citation type="journal article" date="2021" name="PeerJ">
        <title>Extensive microbial diversity within the chicken gut microbiome revealed by metagenomics and culture.</title>
        <authorList>
            <person name="Gilroy R."/>
            <person name="Ravi A."/>
            <person name="Getino M."/>
            <person name="Pursley I."/>
            <person name="Horton D.L."/>
            <person name="Alikhan N.F."/>
            <person name="Baker D."/>
            <person name="Gharbi K."/>
            <person name="Hall N."/>
            <person name="Watson M."/>
            <person name="Adriaenssens E.M."/>
            <person name="Foster-Nyarko E."/>
            <person name="Jarju S."/>
            <person name="Secka A."/>
            <person name="Antonio M."/>
            <person name="Oren A."/>
            <person name="Chaudhuri R.R."/>
            <person name="La Ragione R."/>
            <person name="Hildebrand F."/>
            <person name="Pallen M.J."/>
        </authorList>
    </citation>
    <scope>NUCLEOTIDE SEQUENCE</scope>
    <source>
        <strain evidence="4">ChiGjej1B1-24693</strain>
    </source>
</reference>
<dbReference type="SMART" id="SM01043">
    <property type="entry name" value="BTAD"/>
    <property type="match status" value="1"/>
</dbReference>
<evidence type="ECO:0000313" key="4">
    <source>
        <dbReference type="EMBL" id="HIT74855.1"/>
    </source>
</evidence>
<dbReference type="InterPro" id="IPR005158">
    <property type="entry name" value="BTAD"/>
</dbReference>
<dbReference type="PANTHER" id="PTHR34700:SF4">
    <property type="entry name" value="PHAGE-LIKE ELEMENT PBSX PROTEIN XKDP"/>
    <property type="match status" value="1"/>
</dbReference>
<feature type="region of interest" description="Disordered" evidence="1">
    <location>
        <begin position="138"/>
        <end position="165"/>
    </location>
</feature>
<gene>
    <name evidence="4" type="ORF">IAA98_04650</name>
</gene>
<proteinExistence type="predicted"/>
<feature type="compositionally biased region" description="Basic and acidic residues" evidence="1">
    <location>
        <begin position="284"/>
        <end position="367"/>
    </location>
</feature>
<dbReference type="InterPro" id="IPR018392">
    <property type="entry name" value="LysM"/>
</dbReference>
<dbReference type="Pfam" id="PF01476">
    <property type="entry name" value="LysM"/>
    <property type="match status" value="2"/>
</dbReference>